<accession>A0A2L2TEE3</accession>
<dbReference type="EMBL" id="LN649231">
    <property type="protein sequence ID" value="CEI68339.1"/>
    <property type="molecule type" value="Genomic_DNA"/>
</dbReference>
<evidence type="ECO:0000313" key="2">
    <source>
        <dbReference type="Proteomes" id="UP000245910"/>
    </source>
</evidence>
<dbReference type="AlphaFoldDB" id="A0A2L2TEE3"/>
<protein>
    <submittedName>
        <fullName evidence="1">Uncharacterized protein</fullName>
    </submittedName>
</protein>
<evidence type="ECO:0000313" key="1">
    <source>
        <dbReference type="EMBL" id="CEI68339.1"/>
    </source>
</evidence>
<keyword evidence="2" id="KW-1185">Reference proteome</keyword>
<proteinExistence type="predicted"/>
<sequence>MRRDVNCAKTRGPNATISDHKNLTAEEKTTLHDLLVGWCNVRPGQHITPALRRCLLEHVFHMWNSKVTRVPIPDKPGVKRLRQTSMEAT</sequence>
<reference evidence="2" key="1">
    <citation type="submission" date="2014-10" db="EMBL/GenBank/DDBJ databases">
        <authorList>
            <person name="King R."/>
        </authorList>
    </citation>
    <scope>NUCLEOTIDE SEQUENCE [LARGE SCALE GENOMIC DNA]</scope>
    <source>
        <strain evidence="2">A3/5</strain>
    </source>
</reference>
<organism evidence="1 2">
    <name type="scientific">Fusarium venenatum</name>
    <dbReference type="NCBI Taxonomy" id="56646"/>
    <lineage>
        <taxon>Eukaryota</taxon>
        <taxon>Fungi</taxon>
        <taxon>Dikarya</taxon>
        <taxon>Ascomycota</taxon>
        <taxon>Pezizomycotina</taxon>
        <taxon>Sordariomycetes</taxon>
        <taxon>Hypocreomycetidae</taxon>
        <taxon>Hypocreales</taxon>
        <taxon>Nectriaceae</taxon>
        <taxon>Fusarium</taxon>
    </lineage>
</organism>
<name>A0A2L2TEE3_9HYPO</name>
<dbReference type="Proteomes" id="UP000245910">
    <property type="component" value="Chromosome III"/>
</dbReference>